<dbReference type="Gene3D" id="2.60.120.260">
    <property type="entry name" value="Galactose-binding domain-like"/>
    <property type="match status" value="3"/>
</dbReference>
<proteinExistence type="predicted"/>
<dbReference type="Proteomes" id="UP000245119">
    <property type="component" value="Linkage Group LG9"/>
</dbReference>
<gene>
    <name evidence="8" type="ORF">C0Q70_15787</name>
</gene>
<feature type="domain" description="EGF-like" evidence="6">
    <location>
        <begin position="907"/>
        <end position="941"/>
    </location>
</feature>
<evidence type="ECO:0000259" key="7">
    <source>
        <dbReference type="SMART" id="SM00607"/>
    </source>
</evidence>
<dbReference type="OrthoDB" id="6160573at2759"/>
<protein>
    <recommendedName>
        <fullName evidence="10">Fucolectin tachylectin-4 pentraxin-1 domain-containing protein</fullName>
    </recommendedName>
</protein>
<feature type="domain" description="EGF-like" evidence="6">
    <location>
        <begin position="1090"/>
        <end position="1125"/>
    </location>
</feature>
<feature type="domain" description="Fucolectin tachylectin-4 pentraxin-1" evidence="7">
    <location>
        <begin position="668"/>
        <end position="803"/>
    </location>
</feature>
<feature type="compositionally biased region" description="Basic and acidic residues" evidence="5">
    <location>
        <begin position="1316"/>
        <end position="1336"/>
    </location>
</feature>
<feature type="domain" description="EGF-like" evidence="6">
    <location>
        <begin position="632"/>
        <end position="667"/>
    </location>
</feature>
<evidence type="ECO:0000256" key="1">
    <source>
        <dbReference type="ARBA" id="ARBA00022536"/>
    </source>
</evidence>
<evidence type="ECO:0000313" key="8">
    <source>
        <dbReference type="EMBL" id="PVD25287.1"/>
    </source>
</evidence>
<dbReference type="Gene3D" id="2.170.300.10">
    <property type="entry name" value="Tie2 ligand-binding domain superfamily"/>
    <property type="match status" value="3"/>
</dbReference>
<feature type="domain" description="EGF-like" evidence="6">
    <location>
        <begin position="96"/>
        <end position="131"/>
    </location>
</feature>
<accession>A0A2T7NVU7</accession>
<dbReference type="InterPro" id="IPR008979">
    <property type="entry name" value="Galactose-bd-like_sf"/>
</dbReference>
<dbReference type="GO" id="GO:0046872">
    <property type="term" value="F:metal ion binding"/>
    <property type="evidence" value="ECO:0007669"/>
    <property type="project" value="UniProtKB-KW"/>
</dbReference>
<evidence type="ECO:0008006" key="10">
    <source>
        <dbReference type="Google" id="ProtNLM"/>
    </source>
</evidence>
<dbReference type="InterPro" id="IPR000742">
    <property type="entry name" value="EGF"/>
</dbReference>
<dbReference type="InterPro" id="IPR042635">
    <property type="entry name" value="MEGF10/SREC1/2-like"/>
</dbReference>
<keyword evidence="3" id="KW-0106">Calcium</keyword>
<dbReference type="PANTHER" id="PTHR24043">
    <property type="entry name" value="SCAVENGER RECEPTOR CLASS F"/>
    <property type="match status" value="1"/>
</dbReference>
<feature type="domain" description="EGF-like" evidence="6">
    <location>
        <begin position="998"/>
        <end position="1033"/>
    </location>
</feature>
<dbReference type="InterPro" id="IPR006585">
    <property type="entry name" value="FTP1"/>
</dbReference>
<evidence type="ECO:0000313" key="9">
    <source>
        <dbReference type="Proteomes" id="UP000245119"/>
    </source>
</evidence>
<feature type="region of interest" description="Disordered" evidence="5">
    <location>
        <begin position="1228"/>
        <end position="1260"/>
    </location>
</feature>
<feature type="region of interest" description="Disordered" evidence="5">
    <location>
        <begin position="1"/>
        <end position="32"/>
    </location>
</feature>
<dbReference type="SUPFAM" id="SSF49785">
    <property type="entry name" value="Galactose-binding domain-like"/>
    <property type="match status" value="3"/>
</dbReference>
<feature type="domain" description="EGF-like" evidence="6">
    <location>
        <begin position="141"/>
        <end position="176"/>
    </location>
</feature>
<feature type="domain" description="EGF-like" evidence="6">
    <location>
        <begin position="1044"/>
        <end position="1079"/>
    </location>
</feature>
<feature type="domain" description="EGF-like" evidence="6">
    <location>
        <begin position="321"/>
        <end position="356"/>
    </location>
</feature>
<comment type="caution">
    <text evidence="8">The sequence shown here is derived from an EMBL/GenBank/DDBJ whole genome shotgun (WGS) entry which is preliminary data.</text>
</comment>
<reference evidence="8 9" key="1">
    <citation type="submission" date="2018-04" db="EMBL/GenBank/DDBJ databases">
        <title>The genome of golden apple snail Pomacea canaliculata provides insight into stress tolerance and invasive adaptation.</title>
        <authorList>
            <person name="Liu C."/>
            <person name="Liu B."/>
            <person name="Ren Y."/>
            <person name="Zhang Y."/>
            <person name="Wang H."/>
            <person name="Li S."/>
            <person name="Jiang F."/>
            <person name="Yin L."/>
            <person name="Zhang G."/>
            <person name="Qian W."/>
            <person name="Fan W."/>
        </authorList>
    </citation>
    <scope>NUCLEOTIDE SEQUENCE [LARGE SCALE GENOMIC DNA]</scope>
    <source>
        <strain evidence="8">SZHN2017</strain>
        <tissue evidence="8">Muscle</tissue>
    </source>
</reference>
<dbReference type="PANTHER" id="PTHR24043:SF8">
    <property type="entry name" value="EGF-LIKE DOMAIN-CONTAINING PROTEIN"/>
    <property type="match status" value="1"/>
</dbReference>
<feature type="compositionally biased region" description="Polar residues" evidence="5">
    <location>
        <begin position="1248"/>
        <end position="1260"/>
    </location>
</feature>
<dbReference type="SMART" id="SM00181">
    <property type="entry name" value="EGF"/>
    <property type="match status" value="15"/>
</dbReference>
<dbReference type="SMART" id="SM00607">
    <property type="entry name" value="FTP"/>
    <property type="match status" value="1"/>
</dbReference>
<feature type="region of interest" description="Disordered" evidence="5">
    <location>
        <begin position="1316"/>
        <end position="1342"/>
    </location>
</feature>
<feature type="domain" description="EGF-like" evidence="6">
    <location>
        <begin position="808"/>
        <end position="842"/>
    </location>
</feature>
<feature type="domain" description="EGF-like" evidence="6">
    <location>
        <begin position="587"/>
        <end position="622"/>
    </location>
</feature>
<evidence type="ECO:0000256" key="2">
    <source>
        <dbReference type="ARBA" id="ARBA00022723"/>
    </source>
</evidence>
<evidence type="ECO:0000259" key="6">
    <source>
        <dbReference type="SMART" id="SM00181"/>
    </source>
</evidence>
<feature type="domain" description="EGF-like" evidence="6">
    <location>
        <begin position="853"/>
        <end position="888"/>
    </location>
</feature>
<name>A0A2T7NVU7_POMCA</name>
<keyword evidence="1" id="KW-0245">EGF-like domain</keyword>
<organism evidence="8 9">
    <name type="scientific">Pomacea canaliculata</name>
    <name type="common">Golden apple snail</name>
    <dbReference type="NCBI Taxonomy" id="400727"/>
    <lineage>
        <taxon>Eukaryota</taxon>
        <taxon>Metazoa</taxon>
        <taxon>Spiralia</taxon>
        <taxon>Lophotrochozoa</taxon>
        <taxon>Mollusca</taxon>
        <taxon>Gastropoda</taxon>
        <taxon>Caenogastropoda</taxon>
        <taxon>Architaenioglossa</taxon>
        <taxon>Ampullarioidea</taxon>
        <taxon>Ampullariidae</taxon>
        <taxon>Pomacea</taxon>
    </lineage>
</organism>
<dbReference type="EMBL" id="PZQS01000009">
    <property type="protein sequence ID" value="PVD25287.1"/>
    <property type="molecule type" value="Genomic_DNA"/>
</dbReference>
<evidence type="ECO:0000256" key="4">
    <source>
        <dbReference type="ARBA" id="ARBA00023157"/>
    </source>
</evidence>
<sequence>MHQNPGSDVKGAARQLQQVAVRQESPDHQTVSWQPHDVRVPSVGVSQWQVWRALRQVMWKMSCESCVRQVDRHLWQLLQRIHGALVHRNSGMYGADCREHCGRCVDSNTCNMYDGRCETGCAPGHQPPLCKACSNNTFGVDCGSVCGHCKNNTTCDHISGRCPDGCMSGWMGELCSEENVALGKTCLQSTFASFDMLRPCNAVNDNTDGTRTDDNCIRTSTSDDSNWWEVDLWQVYPVAIELWYSRLTAVVVEKHLEGTVITVDGQQCTRIPEVTSRELHVSCSKSLYGRKVRITKESPGNLMMCEFQILLACSSGMYGPDCREHCGRCVDSNTCNMYDGRCETGCAPGHQPPLCKACSNNTFGVDCGSVCGHCNNNITCDHISGRCPDGCMSGWMGELCSEENVALGKTCLQSTFSSFDMRRPCNAVNNNIDGTRTDDNCIRTSISDDSNWWEVDLWQVYPVLNITLFGRTGYEKHLEGTVITVDGQQCTRIPEVTSRELHVSCSKSLYGRKVRITKESPGNLMMCEFQVWVCPIGKYGGHCDRSCGKCHANHACDRMTGICGSCSSGYTGPLCTETCSSGMYGPDCREHCGRCVDSNTCNMYDGRCETGCAPGHQPPLCKACSNNTFGVDCGSVCGHCKNNNTCDHISGRCPDGCMSGWMGELCSEENVALGKTCLQSTFSSFDMRRPCNAVNNNTDGTRTDDNCIRTSISDDSNWWEVDLWQVYPVLNITLFGRTGYEKHLEGTVITVDGQQCTRIPEVTSRELHVSCSKSLYGRKVRITKESPGNLMMCEFQVWVCPIGKYGEHCDRSCGKCHANHACDRLTGICGSCSSGYTGPLCTETCSSGMYGADCREHCGRCVDSNTCNMYDGRCETGCAPGHQPPLCKASIPVSLVSACITGFYGANCSRPCGHCSEGTCHSVSGECPSGCTTGYQGTHCSECCEVNKYGDKCSSSCGHCKDNVTCHHVSGECPGGCASGWTGNNCNAVCRAQKYGLGCKSSCGHCQHGKTCHHVSGVCAGGCAAGWTGMLCDTKCSAGRYGKNCDRSCGHCKDNATCSRTNGRCRGGCAAGWTGVRCKKVCRTQKYGVGCKSSCGHCQHKKTCHHVSGVCPDGCAAGWTGILCDTKFSAGRYGSSRDLSCGHCKDKATCSRTNGRCRGGCAAGWTGDRCKKAGNLEKTAGNPVVTVKTMLLVTMSTDTVRVAVLQDGLENNVNKSFLTRMYGAICNSRGPPRHSNPSHYTKEEISSGRPSLQSETRGNSNCNDVTYVEYCGASSGGSKPAASKSFISQDADRLAKEWTNFICKEVCLAEMDKNDSNEASDRCRDSVLRDQTKEEDPASDVRWPDTGCQEVYPAREAEEYCRATGDHYKCNATCAQLSGRGLHESTVEWPGSQFTEGNWLVVGGLL</sequence>
<feature type="domain" description="EGF-like" evidence="6">
    <location>
        <begin position="952"/>
        <end position="987"/>
    </location>
</feature>
<keyword evidence="4" id="KW-1015">Disulfide bond</keyword>
<keyword evidence="2" id="KW-0479">Metal-binding</keyword>
<feature type="compositionally biased region" description="Low complexity" evidence="5">
    <location>
        <begin position="12"/>
        <end position="23"/>
    </location>
</feature>
<dbReference type="GO" id="GO:0005044">
    <property type="term" value="F:scavenger receptor activity"/>
    <property type="evidence" value="ECO:0007669"/>
    <property type="project" value="InterPro"/>
</dbReference>
<feature type="domain" description="EGF-like" evidence="6">
    <location>
        <begin position="366"/>
        <end position="401"/>
    </location>
</feature>
<feature type="domain" description="EGF-like" evidence="6">
    <location>
        <begin position="1140"/>
        <end position="1171"/>
    </location>
</feature>
<keyword evidence="9" id="KW-1185">Reference proteome</keyword>
<evidence type="ECO:0000256" key="5">
    <source>
        <dbReference type="SAM" id="MobiDB-lite"/>
    </source>
</evidence>
<feature type="domain" description="EGF-like" evidence="6">
    <location>
        <begin position="542"/>
        <end position="576"/>
    </location>
</feature>
<evidence type="ECO:0000256" key="3">
    <source>
        <dbReference type="ARBA" id="ARBA00022837"/>
    </source>
</evidence>